<dbReference type="InterPro" id="IPR001909">
    <property type="entry name" value="KRAB"/>
</dbReference>
<dbReference type="InterPro" id="IPR036051">
    <property type="entry name" value="KRAB_dom_sf"/>
</dbReference>
<dbReference type="EMBL" id="JWIN03000018">
    <property type="protein sequence ID" value="KAB1263422.1"/>
    <property type="molecule type" value="Genomic_DNA"/>
</dbReference>
<evidence type="ECO:0000256" key="1">
    <source>
        <dbReference type="ARBA" id="ARBA00022723"/>
    </source>
</evidence>
<evidence type="ECO:0000256" key="6">
    <source>
        <dbReference type="PROSITE-ProRule" id="PRU00042"/>
    </source>
</evidence>
<dbReference type="Gene3D" id="3.30.160.60">
    <property type="entry name" value="Classic Zinc Finger"/>
    <property type="match status" value="2"/>
</dbReference>
<evidence type="ECO:0000259" key="9">
    <source>
        <dbReference type="PROSITE" id="PS50157"/>
    </source>
</evidence>
<dbReference type="GO" id="GO:0008270">
    <property type="term" value="F:zinc ion binding"/>
    <property type="evidence" value="ECO:0007669"/>
    <property type="project" value="UniProtKB-KW"/>
</dbReference>
<keyword evidence="12" id="KW-1185">Reference proteome</keyword>
<dbReference type="GO" id="GO:0006355">
    <property type="term" value="P:regulation of DNA-templated transcription"/>
    <property type="evidence" value="ECO:0007669"/>
    <property type="project" value="InterPro"/>
</dbReference>
<dbReference type="AlphaFoldDB" id="A0A5N4CX37"/>
<comment type="caution">
    <text evidence="11">The sequence shown here is derived from an EMBL/GenBank/DDBJ whole genome shotgun (WGS) entry which is preliminary data.</text>
</comment>
<feature type="domain" description="C2H2-type" evidence="9">
    <location>
        <begin position="320"/>
        <end position="347"/>
    </location>
</feature>
<dbReference type="PROSITE" id="PS00028">
    <property type="entry name" value="ZINC_FINGER_C2H2_1"/>
    <property type="match status" value="1"/>
</dbReference>
<feature type="compositionally biased region" description="Basic and acidic residues" evidence="7">
    <location>
        <begin position="369"/>
        <end position="379"/>
    </location>
</feature>
<feature type="compositionally biased region" description="Polar residues" evidence="7">
    <location>
        <begin position="357"/>
        <end position="368"/>
    </location>
</feature>
<proteinExistence type="predicted"/>
<protein>
    <submittedName>
        <fullName evidence="11">Zinc finger protein 33B</fullName>
    </submittedName>
</protein>
<keyword evidence="3 6" id="KW-0863">Zinc-finger</keyword>
<feature type="transmembrane region" description="Helical" evidence="8">
    <location>
        <begin position="392"/>
        <end position="413"/>
    </location>
</feature>
<name>A0A5N4CX37_CAMDR</name>
<dbReference type="InterPro" id="IPR050826">
    <property type="entry name" value="Krueppel_C2H2_ZnFinger"/>
</dbReference>
<dbReference type="Pfam" id="PF01352">
    <property type="entry name" value="KRAB"/>
    <property type="match status" value="1"/>
</dbReference>
<feature type="region of interest" description="Disordered" evidence="7">
    <location>
        <begin position="355"/>
        <end position="383"/>
    </location>
</feature>
<dbReference type="PROSITE" id="PS50157">
    <property type="entry name" value="ZINC_FINGER_C2H2_2"/>
    <property type="match status" value="1"/>
</dbReference>
<evidence type="ECO:0000256" key="8">
    <source>
        <dbReference type="SAM" id="Phobius"/>
    </source>
</evidence>
<sequence>MPSQVLTLFQEQQKMSKSQKRAGQESVSFKDVTVDFTWDEWLQLTGMQRTLYRDVMLENYSHLVSVGCCITKPEVIFKLEQGEEPWPREGELPGRRDPDRSQENQDKHLWRVSLIDKNTQTKKRDDVFRKTPCQYDLCGMSLNNVLVSIISDKNPSSKNSNEINTCGKLLLGNNRETTHTGKKSDEHNQDGKSQGHNEDPVEQQKSHFLGPPSEGNDGGAAILSEAAVMTAWRAQAEEKSRDYKEQGANSSDGSTLEVQQESHTGKAHSAVNECEKPTLVEHQKVNVEEKTHECNETENNLRKKSHLIQPHKTQTGEKTFGCSHCKKSFYQESHLIQHQKTHTRKELCESNKCGKTFQKSQPTAPQRTHTGEEPSECREAPQGMQLDDTDTVISTVLCFCYFFHIAFLSSSWYPGRFAITVY</sequence>
<keyword evidence="8" id="KW-0812">Transmembrane</keyword>
<evidence type="ECO:0000313" key="12">
    <source>
        <dbReference type="Proteomes" id="UP000299084"/>
    </source>
</evidence>
<organism evidence="11 12">
    <name type="scientific">Camelus dromedarius</name>
    <name type="common">Dromedary</name>
    <name type="synonym">Arabian camel</name>
    <dbReference type="NCBI Taxonomy" id="9838"/>
    <lineage>
        <taxon>Eukaryota</taxon>
        <taxon>Metazoa</taxon>
        <taxon>Chordata</taxon>
        <taxon>Craniata</taxon>
        <taxon>Vertebrata</taxon>
        <taxon>Euteleostomi</taxon>
        <taxon>Mammalia</taxon>
        <taxon>Eutheria</taxon>
        <taxon>Laurasiatheria</taxon>
        <taxon>Artiodactyla</taxon>
        <taxon>Tylopoda</taxon>
        <taxon>Camelidae</taxon>
        <taxon>Camelus</taxon>
    </lineage>
</organism>
<keyword evidence="8" id="KW-1133">Transmembrane helix</keyword>
<accession>A0A5N4CX37</accession>
<evidence type="ECO:0000256" key="2">
    <source>
        <dbReference type="ARBA" id="ARBA00022737"/>
    </source>
</evidence>
<evidence type="ECO:0000313" key="11">
    <source>
        <dbReference type="EMBL" id="KAB1263422.1"/>
    </source>
</evidence>
<evidence type="ECO:0000256" key="4">
    <source>
        <dbReference type="ARBA" id="ARBA00022833"/>
    </source>
</evidence>
<dbReference type="CDD" id="cd07765">
    <property type="entry name" value="KRAB_A-box"/>
    <property type="match status" value="1"/>
</dbReference>
<keyword evidence="5" id="KW-0539">Nucleus</keyword>
<feature type="compositionally biased region" description="Polar residues" evidence="7">
    <location>
        <begin position="152"/>
        <end position="164"/>
    </location>
</feature>
<dbReference type="GO" id="GO:0032502">
    <property type="term" value="P:developmental process"/>
    <property type="evidence" value="ECO:0007669"/>
    <property type="project" value="UniProtKB-ARBA"/>
</dbReference>
<dbReference type="PANTHER" id="PTHR24377">
    <property type="entry name" value="IP01015P-RELATED"/>
    <property type="match status" value="1"/>
</dbReference>
<feature type="domain" description="KRAB" evidence="10">
    <location>
        <begin position="27"/>
        <end position="98"/>
    </location>
</feature>
<keyword evidence="2" id="KW-0677">Repeat</keyword>
<dbReference type="InterPro" id="IPR013087">
    <property type="entry name" value="Znf_C2H2_type"/>
</dbReference>
<dbReference type="Gene3D" id="6.10.140.140">
    <property type="match status" value="1"/>
</dbReference>
<dbReference type="SMART" id="SM00349">
    <property type="entry name" value="KRAB"/>
    <property type="match status" value="1"/>
</dbReference>
<reference evidence="11 12" key="1">
    <citation type="journal article" date="2019" name="Mol. Ecol. Resour.">
        <title>Improving Illumina assemblies with Hi-C and long reads: an example with the North African dromedary.</title>
        <authorList>
            <person name="Elbers J.P."/>
            <person name="Rogers M.F."/>
            <person name="Perelman P.L."/>
            <person name="Proskuryakova A.A."/>
            <person name="Serdyukova N.A."/>
            <person name="Johnson W.E."/>
            <person name="Horin P."/>
            <person name="Corander J."/>
            <person name="Murphy D."/>
            <person name="Burger P.A."/>
        </authorList>
    </citation>
    <scope>NUCLEOTIDE SEQUENCE [LARGE SCALE GENOMIC DNA]</scope>
    <source>
        <strain evidence="11">Drom800</strain>
        <tissue evidence="11">Blood</tissue>
    </source>
</reference>
<evidence type="ECO:0000259" key="10">
    <source>
        <dbReference type="PROSITE" id="PS50805"/>
    </source>
</evidence>
<feature type="compositionally biased region" description="Polar residues" evidence="7">
    <location>
        <begin position="247"/>
        <end position="262"/>
    </location>
</feature>
<evidence type="ECO:0000256" key="5">
    <source>
        <dbReference type="ARBA" id="ARBA00023242"/>
    </source>
</evidence>
<dbReference type="FunFam" id="3.30.160.60:FF:000202">
    <property type="entry name" value="Zinc finger protein 574"/>
    <property type="match status" value="1"/>
</dbReference>
<dbReference type="InterPro" id="IPR036236">
    <property type="entry name" value="Znf_C2H2_sf"/>
</dbReference>
<dbReference type="PROSITE" id="PS50805">
    <property type="entry name" value="KRAB"/>
    <property type="match status" value="1"/>
</dbReference>
<feature type="region of interest" description="Disordered" evidence="7">
    <location>
        <begin position="152"/>
        <end position="219"/>
    </location>
</feature>
<dbReference type="Proteomes" id="UP000299084">
    <property type="component" value="Unassembled WGS sequence"/>
</dbReference>
<dbReference type="SUPFAM" id="SSF109640">
    <property type="entry name" value="KRAB domain (Kruppel-associated box)"/>
    <property type="match status" value="1"/>
</dbReference>
<gene>
    <name evidence="11" type="ORF">Cadr_000023580</name>
</gene>
<feature type="region of interest" description="Disordered" evidence="7">
    <location>
        <begin position="81"/>
        <end position="108"/>
    </location>
</feature>
<dbReference type="STRING" id="9838.ENSCDRP00005025202"/>
<keyword evidence="1" id="KW-0479">Metal-binding</keyword>
<dbReference type="SUPFAM" id="SSF57667">
    <property type="entry name" value="beta-beta-alpha zinc fingers"/>
    <property type="match status" value="1"/>
</dbReference>
<keyword evidence="4" id="KW-0862">Zinc</keyword>
<keyword evidence="8" id="KW-0472">Membrane</keyword>
<evidence type="ECO:0000256" key="7">
    <source>
        <dbReference type="SAM" id="MobiDB-lite"/>
    </source>
</evidence>
<feature type="compositionally biased region" description="Basic and acidic residues" evidence="7">
    <location>
        <begin position="176"/>
        <end position="205"/>
    </location>
</feature>
<feature type="region of interest" description="Disordered" evidence="7">
    <location>
        <begin position="237"/>
        <end position="269"/>
    </location>
</feature>
<evidence type="ECO:0000256" key="3">
    <source>
        <dbReference type="ARBA" id="ARBA00022771"/>
    </source>
</evidence>